<organism evidence="7 9">
    <name type="scientific">Methylobacterium oxalidis</name>
    <dbReference type="NCBI Taxonomy" id="944322"/>
    <lineage>
        <taxon>Bacteria</taxon>
        <taxon>Pseudomonadati</taxon>
        <taxon>Pseudomonadota</taxon>
        <taxon>Alphaproteobacteria</taxon>
        <taxon>Hyphomicrobiales</taxon>
        <taxon>Methylobacteriaceae</taxon>
        <taxon>Methylobacterium</taxon>
    </lineage>
</organism>
<dbReference type="RefSeq" id="WP_147027687.1">
    <property type="nucleotide sequence ID" value="NZ_BJZU01000092.1"/>
</dbReference>
<name>A0A512J884_9HYPH</name>
<dbReference type="EMBL" id="BJZU01000092">
    <property type="protein sequence ID" value="GEP06156.1"/>
    <property type="molecule type" value="Genomic_DNA"/>
</dbReference>
<keyword evidence="10" id="KW-1185">Reference proteome</keyword>
<evidence type="ECO:0000259" key="6">
    <source>
        <dbReference type="PROSITE" id="PS51007"/>
    </source>
</evidence>
<dbReference type="InterPro" id="IPR036909">
    <property type="entry name" value="Cyt_c-like_dom_sf"/>
</dbReference>
<dbReference type="PROSITE" id="PS51007">
    <property type="entry name" value="CYTC"/>
    <property type="match status" value="1"/>
</dbReference>
<evidence type="ECO:0000313" key="7">
    <source>
        <dbReference type="EMBL" id="GEP06156.1"/>
    </source>
</evidence>
<dbReference type="EMBL" id="BSPK01000064">
    <property type="protein sequence ID" value="GLS65175.1"/>
    <property type="molecule type" value="Genomic_DNA"/>
</dbReference>
<dbReference type="GO" id="GO:0046872">
    <property type="term" value="F:metal ion binding"/>
    <property type="evidence" value="ECO:0007669"/>
    <property type="project" value="UniProtKB-KW"/>
</dbReference>
<dbReference type="Proteomes" id="UP000321960">
    <property type="component" value="Unassembled WGS sequence"/>
</dbReference>
<keyword evidence="5" id="KW-0732">Signal</keyword>
<sequence>MFTPDLVRLAAVLAAVVAPFGAWAQTVSDTRLGVGTPASEADLSAYFSIPPSGRGLPPGRGTAQDGAVVFQQSCAACHGEKLQGNMSPGIGADRLIGGRGSLASNNPVKTTESYWPYATTLFDYVKRAMPFNAPGSLTDDQVYSVVAYILSEGGVIKPDEVMNATSLPQVRMPNREGFYPDPRPELSLYR</sequence>
<reference evidence="10" key="2">
    <citation type="journal article" date="2019" name="Int. J. Syst. Evol. Microbiol.">
        <title>The Global Catalogue of Microorganisms (GCM) 10K type strain sequencing project: providing services to taxonomists for standard genome sequencing and annotation.</title>
        <authorList>
            <consortium name="The Broad Institute Genomics Platform"/>
            <consortium name="The Broad Institute Genome Sequencing Center for Infectious Disease"/>
            <person name="Wu L."/>
            <person name="Ma J."/>
        </authorList>
    </citation>
    <scope>NUCLEOTIDE SEQUENCE [LARGE SCALE GENOMIC DNA]</scope>
    <source>
        <strain evidence="10">NBRC 107715</strain>
    </source>
</reference>
<feature type="domain" description="Cytochrome c" evidence="6">
    <location>
        <begin position="61"/>
        <end position="153"/>
    </location>
</feature>
<evidence type="ECO:0000256" key="2">
    <source>
        <dbReference type="ARBA" id="ARBA00022723"/>
    </source>
</evidence>
<dbReference type="GO" id="GO:0009055">
    <property type="term" value="F:electron transfer activity"/>
    <property type="evidence" value="ECO:0007669"/>
    <property type="project" value="InterPro"/>
</dbReference>
<reference evidence="8" key="4">
    <citation type="submission" date="2023-01" db="EMBL/GenBank/DDBJ databases">
        <title>Draft genome sequence of Methylobacterium oxalidis strain NBRC 107715.</title>
        <authorList>
            <person name="Sun Q."/>
            <person name="Mori K."/>
        </authorList>
    </citation>
    <scope>NUCLEOTIDE SEQUENCE</scope>
    <source>
        <strain evidence="8">NBRC 107715</strain>
    </source>
</reference>
<dbReference type="Proteomes" id="UP001156856">
    <property type="component" value="Unassembled WGS sequence"/>
</dbReference>
<dbReference type="Gene3D" id="1.10.760.10">
    <property type="entry name" value="Cytochrome c-like domain"/>
    <property type="match status" value="1"/>
</dbReference>
<dbReference type="GO" id="GO:0020037">
    <property type="term" value="F:heme binding"/>
    <property type="evidence" value="ECO:0007669"/>
    <property type="project" value="InterPro"/>
</dbReference>
<gene>
    <name evidence="8" type="ORF">GCM10007888_35570</name>
    <name evidence="7" type="ORF">MOX02_41940</name>
</gene>
<reference evidence="7 9" key="3">
    <citation type="submission" date="2019-07" db="EMBL/GenBank/DDBJ databases">
        <title>Whole genome shotgun sequence of Methylobacterium oxalidis NBRC 107715.</title>
        <authorList>
            <person name="Hosoyama A."/>
            <person name="Uohara A."/>
            <person name="Ohji S."/>
            <person name="Ichikawa N."/>
        </authorList>
    </citation>
    <scope>NUCLEOTIDE SEQUENCE [LARGE SCALE GENOMIC DNA]</scope>
    <source>
        <strain evidence="7 9">NBRC 107715</strain>
    </source>
</reference>
<dbReference type="InterPro" id="IPR009056">
    <property type="entry name" value="Cyt_c-like_dom"/>
</dbReference>
<keyword evidence="3 4" id="KW-0408">Iron</keyword>
<feature type="chain" id="PRO_5022126127" evidence="5">
    <location>
        <begin position="25"/>
        <end position="190"/>
    </location>
</feature>
<protein>
    <submittedName>
        <fullName evidence="7">Cytochrome c</fullName>
    </submittedName>
</protein>
<accession>A0A512J884</accession>
<evidence type="ECO:0000256" key="1">
    <source>
        <dbReference type="ARBA" id="ARBA00022617"/>
    </source>
</evidence>
<evidence type="ECO:0000313" key="10">
    <source>
        <dbReference type="Proteomes" id="UP001156856"/>
    </source>
</evidence>
<dbReference type="PANTHER" id="PTHR35008">
    <property type="entry name" value="BLL4482 PROTEIN-RELATED"/>
    <property type="match status" value="1"/>
</dbReference>
<evidence type="ECO:0000256" key="4">
    <source>
        <dbReference type="PROSITE-ProRule" id="PRU00433"/>
    </source>
</evidence>
<evidence type="ECO:0000313" key="8">
    <source>
        <dbReference type="EMBL" id="GLS65175.1"/>
    </source>
</evidence>
<proteinExistence type="predicted"/>
<dbReference type="PANTHER" id="PTHR35008:SF8">
    <property type="entry name" value="ALCOHOL DEHYDROGENASE CYTOCHROME C SUBUNIT"/>
    <property type="match status" value="1"/>
</dbReference>
<feature type="signal peptide" evidence="5">
    <location>
        <begin position="1"/>
        <end position="24"/>
    </location>
</feature>
<dbReference type="AlphaFoldDB" id="A0A512J884"/>
<dbReference type="OrthoDB" id="9779283at2"/>
<dbReference type="InterPro" id="IPR051459">
    <property type="entry name" value="Cytochrome_c-type_DH"/>
</dbReference>
<evidence type="ECO:0000256" key="5">
    <source>
        <dbReference type="SAM" id="SignalP"/>
    </source>
</evidence>
<keyword evidence="2 4" id="KW-0479">Metal-binding</keyword>
<evidence type="ECO:0000313" key="9">
    <source>
        <dbReference type="Proteomes" id="UP000321960"/>
    </source>
</evidence>
<evidence type="ECO:0000256" key="3">
    <source>
        <dbReference type="ARBA" id="ARBA00023004"/>
    </source>
</evidence>
<keyword evidence="1 4" id="KW-0349">Heme</keyword>
<reference evidence="8" key="1">
    <citation type="journal article" date="2014" name="Int. J. Syst. Evol. Microbiol.">
        <title>Complete genome of a new Firmicutes species belonging to the dominant human colonic microbiota ('Ruminococcus bicirculans') reveals two chromosomes and a selective capacity to utilize plant glucans.</title>
        <authorList>
            <consortium name="NISC Comparative Sequencing Program"/>
            <person name="Wegmann U."/>
            <person name="Louis P."/>
            <person name="Goesmann A."/>
            <person name="Henrissat B."/>
            <person name="Duncan S.H."/>
            <person name="Flint H.J."/>
        </authorList>
    </citation>
    <scope>NUCLEOTIDE SEQUENCE</scope>
    <source>
        <strain evidence="8">NBRC 107715</strain>
    </source>
</reference>
<dbReference type="SUPFAM" id="SSF46626">
    <property type="entry name" value="Cytochrome c"/>
    <property type="match status" value="1"/>
</dbReference>
<dbReference type="Pfam" id="PF13442">
    <property type="entry name" value="Cytochrome_CBB3"/>
    <property type="match status" value="1"/>
</dbReference>
<comment type="caution">
    <text evidence="7">The sequence shown here is derived from an EMBL/GenBank/DDBJ whole genome shotgun (WGS) entry which is preliminary data.</text>
</comment>